<keyword evidence="1" id="KW-0472">Membrane</keyword>
<dbReference type="Proteomes" id="UP000273022">
    <property type="component" value="Unassembled WGS sequence"/>
</dbReference>
<evidence type="ECO:0000256" key="1">
    <source>
        <dbReference type="SAM" id="Phobius"/>
    </source>
</evidence>
<feature type="transmembrane region" description="Helical" evidence="1">
    <location>
        <begin position="87"/>
        <end position="108"/>
    </location>
</feature>
<accession>A0A3A6U2F6</accession>
<organism evidence="2 3">
    <name type="scientific">Parashewanella spongiae</name>
    <dbReference type="NCBI Taxonomy" id="342950"/>
    <lineage>
        <taxon>Bacteria</taxon>
        <taxon>Pseudomonadati</taxon>
        <taxon>Pseudomonadota</taxon>
        <taxon>Gammaproteobacteria</taxon>
        <taxon>Alteromonadales</taxon>
        <taxon>Shewanellaceae</taxon>
        <taxon>Parashewanella</taxon>
    </lineage>
</organism>
<evidence type="ECO:0000313" key="3">
    <source>
        <dbReference type="Proteomes" id="UP000273022"/>
    </source>
</evidence>
<evidence type="ECO:0000313" key="2">
    <source>
        <dbReference type="EMBL" id="RJY18216.1"/>
    </source>
</evidence>
<keyword evidence="1" id="KW-0812">Transmembrane</keyword>
<keyword evidence="1" id="KW-1133">Transmembrane helix</keyword>
<dbReference type="RefSeq" id="WP_121852843.1">
    <property type="nucleotide sequence ID" value="NZ_CP037952.1"/>
</dbReference>
<dbReference type="AlphaFoldDB" id="A0A3A6U2F6"/>
<keyword evidence="3" id="KW-1185">Reference proteome</keyword>
<reference evidence="2 3" key="1">
    <citation type="submission" date="2018-09" db="EMBL/GenBank/DDBJ databases">
        <title>Phylogeny of the Shewanellaceae, and recommendation for two new genera, Pseudoshewanella and Parashewanella.</title>
        <authorList>
            <person name="Wang G."/>
        </authorList>
    </citation>
    <scope>NUCLEOTIDE SEQUENCE [LARGE SCALE GENOMIC DNA]</scope>
    <source>
        <strain evidence="2 3">KCTC 22492</strain>
    </source>
</reference>
<feature type="transmembrane region" description="Helical" evidence="1">
    <location>
        <begin position="120"/>
        <end position="141"/>
    </location>
</feature>
<sequence>MYSFSLTLHLLAATVWTGGHLVLACTILPSVLKNKDLAFIQKFESCYEKIGIPALIIQISTGVFLMKNAMGDNLTLFDFSDPISKLISIKLILLVLTGVLAMDARLRIIPNLSEKNLTSLAWHIIPVTIIAVLFALAGVSFRTGLML</sequence>
<name>A0A3A6U2F6_9GAMM</name>
<dbReference type="EMBL" id="QYYH01000029">
    <property type="protein sequence ID" value="RJY18216.1"/>
    <property type="molecule type" value="Genomic_DNA"/>
</dbReference>
<dbReference type="OrthoDB" id="1162754at2"/>
<proteinExistence type="predicted"/>
<comment type="caution">
    <text evidence="2">The sequence shown here is derived from an EMBL/GenBank/DDBJ whole genome shotgun (WGS) entry which is preliminary data.</text>
</comment>
<gene>
    <name evidence="2" type="ORF">D5R81_06375</name>
</gene>
<protein>
    <submittedName>
        <fullName evidence="2">Copper resistance protein CopD</fullName>
    </submittedName>
</protein>